<dbReference type="GO" id="GO:0006886">
    <property type="term" value="P:intracellular protein transport"/>
    <property type="evidence" value="ECO:0007669"/>
    <property type="project" value="InterPro"/>
</dbReference>
<dbReference type="Pfam" id="PF18770">
    <property type="entry name" value="Arm_vescicular"/>
    <property type="match status" value="1"/>
</dbReference>
<evidence type="ECO:0000256" key="4">
    <source>
        <dbReference type="SAM" id="MobiDB-lite"/>
    </source>
</evidence>
<dbReference type="GO" id="GO:0005783">
    <property type="term" value="C:endoplasmic reticulum"/>
    <property type="evidence" value="ECO:0007669"/>
    <property type="project" value="TreeGrafter"/>
</dbReference>
<keyword evidence="3" id="KW-0175">Coiled coil</keyword>
<dbReference type="GO" id="GO:0006888">
    <property type="term" value="P:endoplasmic reticulum to Golgi vesicle-mediated transport"/>
    <property type="evidence" value="ECO:0007669"/>
    <property type="project" value="TreeGrafter"/>
</dbReference>
<gene>
    <name evidence="6" type="ORF">R5R35_002928</name>
</gene>
<protein>
    <recommendedName>
        <fullName evidence="5">Vesicle tethering protein Uso1/P115-like head domain-containing protein</fullName>
    </recommendedName>
</protein>
<dbReference type="Pfam" id="PF04869">
    <property type="entry name" value="Uso1_p115_head"/>
    <property type="match status" value="1"/>
</dbReference>
<dbReference type="GO" id="GO:0048280">
    <property type="term" value="P:vesicle fusion with Golgi apparatus"/>
    <property type="evidence" value="ECO:0007669"/>
    <property type="project" value="InterPro"/>
</dbReference>
<dbReference type="GO" id="GO:0005795">
    <property type="term" value="C:Golgi stack"/>
    <property type="evidence" value="ECO:0007669"/>
    <property type="project" value="TreeGrafter"/>
</dbReference>
<dbReference type="Proteomes" id="UP001378592">
    <property type="component" value="Unassembled WGS sequence"/>
</dbReference>
<keyword evidence="2" id="KW-0333">Golgi apparatus</keyword>
<comment type="caution">
    <text evidence="6">The sequence shown here is derived from an EMBL/GenBank/DDBJ whole genome shotgun (WGS) entry which is preliminary data.</text>
</comment>
<dbReference type="PANTHER" id="PTHR10013">
    <property type="entry name" value="GENERAL VESICULAR TRANSPORT FACTOR P115"/>
    <property type="match status" value="1"/>
</dbReference>
<dbReference type="InterPro" id="IPR000225">
    <property type="entry name" value="Armadillo"/>
</dbReference>
<evidence type="ECO:0000256" key="3">
    <source>
        <dbReference type="ARBA" id="ARBA00023054"/>
    </source>
</evidence>
<feature type="domain" description="Vesicle tethering protein Uso1/P115-like head" evidence="5">
    <location>
        <begin position="351"/>
        <end position="632"/>
    </location>
</feature>
<dbReference type="SUPFAM" id="SSF48371">
    <property type="entry name" value="ARM repeat"/>
    <property type="match status" value="1"/>
</dbReference>
<feature type="compositionally biased region" description="Acidic residues" evidence="4">
    <location>
        <begin position="819"/>
        <end position="845"/>
    </location>
</feature>
<dbReference type="FunFam" id="1.25.10.10:FF:000394">
    <property type="entry name" value="general vesicular transport factor p115"/>
    <property type="match status" value="1"/>
</dbReference>
<proteinExistence type="predicted"/>
<dbReference type="GO" id="GO:0048211">
    <property type="term" value="P:Golgi vesicle docking"/>
    <property type="evidence" value="ECO:0007669"/>
    <property type="project" value="TreeGrafter"/>
</dbReference>
<name>A0AAN9VSG7_9ORTH</name>
<accession>A0AAN9VSG7</accession>
<evidence type="ECO:0000259" key="5">
    <source>
        <dbReference type="Pfam" id="PF04869"/>
    </source>
</evidence>
<dbReference type="InterPro" id="IPR006953">
    <property type="entry name" value="Vesicle_Uso1_P115_head"/>
</dbReference>
<dbReference type="GO" id="GO:0045056">
    <property type="term" value="P:transcytosis"/>
    <property type="evidence" value="ECO:0007669"/>
    <property type="project" value="TreeGrafter"/>
</dbReference>
<reference evidence="6 7" key="1">
    <citation type="submission" date="2024-03" db="EMBL/GenBank/DDBJ databases">
        <title>The genome assembly and annotation of the cricket Gryllus longicercus Weissman &amp; Gray.</title>
        <authorList>
            <person name="Szrajer S."/>
            <person name="Gray D."/>
            <person name="Ylla G."/>
        </authorList>
    </citation>
    <scope>NUCLEOTIDE SEQUENCE [LARGE SCALE GENOMIC DNA]</scope>
    <source>
        <strain evidence="6">DAG 2021-001</strain>
        <tissue evidence="6">Whole body minus gut</tissue>
    </source>
</reference>
<evidence type="ECO:0000256" key="1">
    <source>
        <dbReference type="ARBA" id="ARBA00004555"/>
    </source>
</evidence>
<dbReference type="GO" id="GO:0000139">
    <property type="term" value="C:Golgi membrane"/>
    <property type="evidence" value="ECO:0007669"/>
    <property type="project" value="InterPro"/>
</dbReference>
<evidence type="ECO:0000313" key="6">
    <source>
        <dbReference type="EMBL" id="KAK7870529.1"/>
    </source>
</evidence>
<evidence type="ECO:0000313" key="7">
    <source>
        <dbReference type="Proteomes" id="UP001378592"/>
    </source>
</evidence>
<dbReference type="SMART" id="SM00185">
    <property type="entry name" value="ARM"/>
    <property type="match status" value="3"/>
</dbReference>
<comment type="subcellular location">
    <subcellularLocation>
        <location evidence="1">Golgi apparatus</location>
    </subcellularLocation>
</comment>
<organism evidence="6 7">
    <name type="scientific">Gryllus longicercus</name>
    <dbReference type="NCBI Taxonomy" id="2509291"/>
    <lineage>
        <taxon>Eukaryota</taxon>
        <taxon>Metazoa</taxon>
        <taxon>Ecdysozoa</taxon>
        <taxon>Arthropoda</taxon>
        <taxon>Hexapoda</taxon>
        <taxon>Insecta</taxon>
        <taxon>Pterygota</taxon>
        <taxon>Neoptera</taxon>
        <taxon>Polyneoptera</taxon>
        <taxon>Orthoptera</taxon>
        <taxon>Ensifera</taxon>
        <taxon>Gryllidea</taxon>
        <taxon>Grylloidea</taxon>
        <taxon>Gryllidae</taxon>
        <taxon>Gryllinae</taxon>
        <taxon>Gryllus</taxon>
    </lineage>
</organism>
<sequence>MDFFKSGLKSVLGGPPEGVQPTGAETVERLVDRVQSSTLLDDRRDACRALKALSRKYRVEVGAQGMTALRQVLESDRADAEIVGYALDTLCNITSPETFEEEERPDGGGNVGEQFTEMFLKRPDAIPLILAFLDEYDFHVRWPALKLLSAVLSNKPREVQDAVLVSPMGVSKLMDLLGESREVIRNNALLLLIQLTKGNANIQKIVAFENAFDRLLDVVTEEGGVDGGIIVEDCLLLMLNLLRSNTSNMNFFKEGGYIQRLAPMLSLPSESDEVGWSPQKVSNVHCILQVVRTLVNPSNPAQIISSSQKHMRSCGLVDSLCSLLMASGVPADVLAETICTVGEVVRGCTENQEMLAAVMAPSTPPRPALVVLLMSMVNEKQPFSLRLAVLYCFQCYLYRNEHGQAQLVQTLLPASADVGQLTPGQLLCGGLFSPDPLSHWLVAVALSHVLLDSPAQKEQLLRVLLATGGGRPPVPLLQQLSNLLQTANSTHTRLGLLQLLSGWLAHCPSAVAQFLSAQSSISHLMAQVSAPDQDEHAGLVQGACAFLLGLCVAFNDGSASASGFDKATLRQLIERRVGLELFLERLSTLSRHEAYGRASKHPQARAAAPYDLLLDHEFCRLLRVLEGTVVKAVTPAPGELDGADGSGDSETSPVQLDRYKQLIRDQDARLNEMAASHIQLQQERDALQARLDELVAANQLLRDENTLLRARANAHAGEATTNSNDGIHVAELTQRLAALTADSHNKEQRIRDLEQQLESSPLKSNDIERTSADSQEVADLQAELSRLRKDQDDLLELLADQDARLTTFRQRLRDLGEKVEDDDEDDDDGDDISTGDEEEEEEEEEESRRREG</sequence>
<dbReference type="PANTHER" id="PTHR10013:SF0">
    <property type="entry name" value="GENERAL VESICULAR TRANSPORT FACTOR P115"/>
    <property type="match status" value="1"/>
</dbReference>
<dbReference type="EMBL" id="JAZDUA010000056">
    <property type="protein sequence ID" value="KAK7870529.1"/>
    <property type="molecule type" value="Genomic_DNA"/>
</dbReference>
<feature type="region of interest" description="Disordered" evidence="4">
    <location>
        <begin position="754"/>
        <end position="775"/>
    </location>
</feature>
<keyword evidence="7" id="KW-1185">Reference proteome</keyword>
<dbReference type="InterPro" id="IPR041209">
    <property type="entry name" value="P115_Arm_rpt"/>
</dbReference>
<dbReference type="GO" id="GO:0012507">
    <property type="term" value="C:ER to Golgi transport vesicle membrane"/>
    <property type="evidence" value="ECO:0007669"/>
    <property type="project" value="TreeGrafter"/>
</dbReference>
<dbReference type="InterPro" id="IPR016024">
    <property type="entry name" value="ARM-type_fold"/>
</dbReference>
<dbReference type="InterPro" id="IPR011989">
    <property type="entry name" value="ARM-like"/>
</dbReference>
<dbReference type="Gene3D" id="1.25.10.10">
    <property type="entry name" value="Leucine-rich Repeat Variant"/>
    <property type="match status" value="1"/>
</dbReference>
<feature type="region of interest" description="Disordered" evidence="4">
    <location>
        <begin position="814"/>
        <end position="852"/>
    </location>
</feature>
<evidence type="ECO:0000256" key="2">
    <source>
        <dbReference type="ARBA" id="ARBA00023034"/>
    </source>
</evidence>
<dbReference type="AlphaFoldDB" id="A0AAN9VSG7"/>
<feature type="region of interest" description="Disordered" evidence="4">
    <location>
        <begin position="635"/>
        <end position="654"/>
    </location>
</feature>
<dbReference type="InterPro" id="IPR024095">
    <property type="entry name" value="Vesicle_P115"/>
</dbReference>